<dbReference type="EMBL" id="JAULSW010000008">
    <property type="protein sequence ID" value="KAK3372746.1"/>
    <property type="molecule type" value="Genomic_DNA"/>
</dbReference>
<evidence type="ECO:0000256" key="4">
    <source>
        <dbReference type="RuleBase" id="RU366034"/>
    </source>
</evidence>
<proteinExistence type="inferred from homology"/>
<name>A0AAE0N6Q1_9PEZI</name>
<evidence type="ECO:0000256" key="1">
    <source>
        <dbReference type="ARBA" id="ARBA00001946"/>
    </source>
</evidence>
<dbReference type="SFLD" id="SFLDG01020">
    <property type="entry name" value="Terpene_Cyclase_Like_2"/>
    <property type="match status" value="1"/>
</dbReference>
<keyword evidence="6" id="KW-1185">Reference proteome</keyword>
<keyword evidence="3 4" id="KW-0460">Magnesium</keyword>
<evidence type="ECO:0000313" key="6">
    <source>
        <dbReference type="Proteomes" id="UP001285441"/>
    </source>
</evidence>
<dbReference type="GO" id="GO:0010333">
    <property type="term" value="F:terpene synthase activity"/>
    <property type="evidence" value="ECO:0007669"/>
    <property type="project" value="InterPro"/>
</dbReference>
<evidence type="ECO:0000313" key="5">
    <source>
        <dbReference type="EMBL" id="KAK3372746.1"/>
    </source>
</evidence>
<reference evidence="5" key="1">
    <citation type="journal article" date="2023" name="Mol. Phylogenet. Evol.">
        <title>Genome-scale phylogeny and comparative genomics of the fungal order Sordariales.</title>
        <authorList>
            <person name="Hensen N."/>
            <person name="Bonometti L."/>
            <person name="Westerberg I."/>
            <person name="Brannstrom I.O."/>
            <person name="Guillou S."/>
            <person name="Cros-Aarteil S."/>
            <person name="Calhoun S."/>
            <person name="Haridas S."/>
            <person name="Kuo A."/>
            <person name="Mondo S."/>
            <person name="Pangilinan J."/>
            <person name="Riley R."/>
            <person name="LaButti K."/>
            <person name="Andreopoulos B."/>
            <person name="Lipzen A."/>
            <person name="Chen C."/>
            <person name="Yan M."/>
            <person name="Daum C."/>
            <person name="Ng V."/>
            <person name="Clum A."/>
            <person name="Steindorff A."/>
            <person name="Ohm R.A."/>
            <person name="Martin F."/>
            <person name="Silar P."/>
            <person name="Natvig D.O."/>
            <person name="Lalanne C."/>
            <person name="Gautier V."/>
            <person name="Ament-Velasquez S.L."/>
            <person name="Kruys A."/>
            <person name="Hutchinson M.I."/>
            <person name="Powell A.J."/>
            <person name="Barry K."/>
            <person name="Miller A.N."/>
            <person name="Grigoriev I.V."/>
            <person name="Debuchy R."/>
            <person name="Gladieux P."/>
            <person name="Hiltunen Thoren M."/>
            <person name="Johannesson H."/>
        </authorList>
    </citation>
    <scope>NUCLEOTIDE SEQUENCE</scope>
    <source>
        <strain evidence="5">CBS 232.78</strain>
    </source>
</reference>
<dbReference type="AlphaFoldDB" id="A0AAE0N6Q1"/>
<comment type="similarity">
    <text evidence="2 4">Belongs to the terpene synthase family.</text>
</comment>
<dbReference type="EC" id="4.2.3.-" evidence="4"/>
<dbReference type="SFLD" id="SFLDS00005">
    <property type="entry name" value="Isoprenoid_Synthase_Type_I"/>
    <property type="match status" value="1"/>
</dbReference>
<comment type="caution">
    <text evidence="5">The sequence shown here is derived from an EMBL/GenBank/DDBJ whole genome shotgun (WGS) entry which is preliminary data.</text>
</comment>
<dbReference type="InterPro" id="IPR034686">
    <property type="entry name" value="Terpene_cyclase-like_2"/>
</dbReference>
<dbReference type="PANTHER" id="PTHR35201">
    <property type="entry name" value="TERPENE SYNTHASE"/>
    <property type="match status" value="1"/>
</dbReference>
<gene>
    <name evidence="5" type="ORF">B0H63DRAFT_303021</name>
</gene>
<dbReference type="InterPro" id="IPR008949">
    <property type="entry name" value="Isoprenoid_synthase_dom_sf"/>
</dbReference>
<protein>
    <recommendedName>
        <fullName evidence="4">Terpene synthase</fullName>
        <ecNumber evidence="4">4.2.3.-</ecNumber>
    </recommendedName>
</protein>
<keyword evidence="4" id="KW-0479">Metal-binding</keyword>
<sequence length="378" mass="43765">MAAEIVKVPDFLRNWPWQRTIHPYYDEVKVESLNWLRSFGMFDEKSLDSFIRCEFPKLACLTFAYLDRAQIRSACDLMVIFYVIDEYTDVQDVPGCRRLADIVIDALRNPDKARPENEIKLGEMIRQYWSNAKQFASLAAQAHFVDGMTDYMNSMVHQSEDRHSDVVRTVEEYWALRIHTGGCYPTFVLIEFSGNINLPEEVYNHPLLAKLRENANKAICAGNDVCSYNMERARGHALHNFATIVMYEQDCGPQEAINWIGQWYDALVAEFFACEEQLRQLCLKWGPDIDRQVRFYVDGLGAWVRGSENWHLEGERHFGTDGPRFERERDMLMLPRVEVTQSQDKITDLEGELIHELLEKNAVAGISIGTMPFNIKAN</sequence>
<evidence type="ECO:0000256" key="3">
    <source>
        <dbReference type="ARBA" id="ARBA00022842"/>
    </source>
</evidence>
<dbReference type="PANTHER" id="PTHR35201:SF4">
    <property type="entry name" value="BETA-PINACENE SYNTHASE-RELATED"/>
    <property type="match status" value="1"/>
</dbReference>
<organism evidence="5 6">
    <name type="scientific">Podospora didyma</name>
    <dbReference type="NCBI Taxonomy" id="330526"/>
    <lineage>
        <taxon>Eukaryota</taxon>
        <taxon>Fungi</taxon>
        <taxon>Dikarya</taxon>
        <taxon>Ascomycota</taxon>
        <taxon>Pezizomycotina</taxon>
        <taxon>Sordariomycetes</taxon>
        <taxon>Sordariomycetidae</taxon>
        <taxon>Sordariales</taxon>
        <taxon>Podosporaceae</taxon>
        <taxon>Podospora</taxon>
    </lineage>
</organism>
<dbReference type="Gene3D" id="1.10.600.10">
    <property type="entry name" value="Farnesyl Diphosphate Synthase"/>
    <property type="match status" value="1"/>
</dbReference>
<dbReference type="Proteomes" id="UP001285441">
    <property type="component" value="Unassembled WGS sequence"/>
</dbReference>
<dbReference type="Pfam" id="PF19086">
    <property type="entry name" value="Terpene_syn_C_2"/>
    <property type="match status" value="1"/>
</dbReference>
<accession>A0AAE0N6Q1</accession>
<dbReference type="GO" id="GO:0046872">
    <property type="term" value="F:metal ion binding"/>
    <property type="evidence" value="ECO:0007669"/>
    <property type="project" value="UniProtKB-KW"/>
</dbReference>
<comment type="cofactor">
    <cofactor evidence="1 4">
        <name>Mg(2+)</name>
        <dbReference type="ChEBI" id="CHEBI:18420"/>
    </cofactor>
</comment>
<dbReference type="SUPFAM" id="SSF48576">
    <property type="entry name" value="Terpenoid synthases"/>
    <property type="match status" value="1"/>
</dbReference>
<reference evidence="5" key="2">
    <citation type="submission" date="2023-06" db="EMBL/GenBank/DDBJ databases">
        <authorList>
            <consortium name="Lawrence Berkeley National Laboratory"/>
            <person name="Haridas S."/>
            <person name="Hensen N."/>
            <person name="Bonometti L."/>
            <person name="Westerberg I."/>
            <person name="Brannstrom I.O."/>
            <person name="Guillou S."/>
            <person name="Cros-Aarteil S."/>
            <person name="Calhoun S."/>
            <person name="Kuo A."/>
            <person name="Mondo S."/>
            <person name="Pangilinan J."/>
            <person name="Riley R."/>
            <person name="LaButti K."/>
            <person name="Andreopoulos B."/>
            <person name="Lipzen A."/>
            <person name="Chen C."/>
            <person name="Yanf M."/>
            <person name="Daum C."/>
            <person name="Ng V."/>
            <person name="Clum A."/>
            <person name="Steindorff A."/>
            <person name="Ohm R."/>
            <person name="Martin F."/>
            <person name="Silar P."/>
            <person name="Natvig D."/>
            <person name="Lalanne C."/>
            <person name="Gautier V."/>
            <person name="Ament-velasquez S.L."/>
            <person name="Kruys A."/>
            <person name="Hutchinson M.I."/>
            <person name="Powell A.J."/>
            <person name="Barry K."/>
            <person name="Miller A.N."/>
            <person name="Grigoriev I.V."/>
            <person name="Debuchy R."/>
            <person name="Gladieux P."/>
            <person name="Thoren M.H."/>
            <person name="Johannesson H."/>
        </authorList>
    </citation>
    <scope>NUCLEOTIDE SEQUENCE</scope>
    <source>
        <strain evidence="5">CBS 232.78</strain>
    </source>
</reference>
<keyword evidence="4" id="KW-0456">Lyase</keyword>
<dbReference type="GO" id="GO:0008299">
    <property type="term" value="P:isoprenoid biosynthetic process"/>
    <property type="evidence" value="ECO:0007669"/>
    <property type="project" value="UniProtKB-ARBA"/>
</dbReference>
<evidence type="ECO:0000256" key="2">
    <source>
        <dbReference type="ARBA" id="ARBA00006333"/>
    </source>
</evidence>